<dbReference type="AlphaFoldDB" id="A0A8B6X8Q8"/>
<dbReference type="CDD" id="cd00038">
    <property type="entry name" value="CAP_ED"/>
    <property type="match status" value="1"/>
</dbReference>
<dbReference type="PROSITE" id="PS00888">
    <property type="entry name" value="CNMP_BINDING_1"/>
    <property type="match status" value="1"/>
</dbReference>
<dbReference type="GO" id="GO:0003677">
    <property type="term" value="F:DNA binding"/>
    <property type="evidence" value="ECO:0007669"/>
    <property type="project" value="UniProtKB-KW"/>
</dbReference>
<dbReference type="InterPro" id="IPR036388">
    <property type="entry name" value="WH-like_DNA-bd_sf"/>
</dbReference>
<dbReference type="GO" id="GO:0005829">
    <property type="term" value="C:cytosol"/>
    <property type="evidence" value="ECO:0007669"/>
    <property type="project" value="TreeGrafter"/>
</dbReference>
<dbReference type="PROSITE" id="PS51063">
    <property type="entry name" value="HTH_CRP_2"/>
    <property type="match status" value="1"/>
</dbReference>
<dbReference type="Gene3D" id="2.60.120.10">
    <property type="entry name" value="Jelly Rolls"/>
    <property type="match status" value="1"/>
</dbReference>
<protein>
    <submittedName>
        <fullName evidence="7">Crp/Fnr family transcriptional regulator</fullName>
    </submittedName>
</protein>
<dbReference type="Pfam" id="PF13545">
    <property type="entry name" value="HTH_Crp_2"/>
    <property type="match status" value="1"/>
</dbReference>
<keyword evidence="6" id="KW-1185">Reference proteome</keyword>
<evidence type="ECO:0000259" key="4">
    <source>
        <dbReference type="PROSITE" id="PS50042"/>
    </source>
</evidence>
<dbReference type="PANTHER" id="PTHR24567:SF74">
    <property type="entry name" value="HTH-TYPE TRANSCRIPTIONAL REGULATOR ARCR"/>
    <property type="match status" value="1"/>
</dbReference>
<dbReference type="RefSeq" id="WP_051377888.1">
    <property type="nucleotide sequence ID" value="NZ_AXWS01000007.1"/>
</dbReference>
<evidence type="ECO:0000313" key="6">
    <source>
        <dbReference type="Proteomes" id="UP000675920"/>
    </source>
</evidence>
<evidence type="ECO:0000313" key="7">
    <source>
        <dbReference type="RefSeq" id="WP_051377888.1"/>
    </source>
</evidence>
<reference evidence="7" key="3">
    <citation type="submission" date="2025-08" db="UniProtKB">
        <authorList>
            <consortium name="RefSeq"/>
        </authorList>
    </citation>
    <scope>IDENTIFICATION</scope>
</reference>
<organism evidence="6 7">
    <name type="scientific">Derxia gummosa DSM 723</name>
    <dbReference type="NCBI Taxonomy" id="1121388"/>
    <lineage>
        <taxon>Bacteria</taxon>
        <taxon>Pseudomonadati</taxon>
        <taxon>Pseudomonadota</taxon>
        <taxon>Betaproteobacteria</taxon>
        <taxon>Burkholderiales</taxon>
        <taxon>Alcaligenaceae</taxon>
        <taxon>Derxia</taxon>
    </lineage>
</organism>
<reference evidence="7" key="1">
    <citation type="journal article" date="2001" name="Adv. Microb. Physiol.">
        <title>Functional versatility in the CRP-FNR superfamily of transcription factors: FNR and FLP.</title>
        <authorList>
            <person name="Green J."/>
            <person name="Scott C."/>
            <person name="Guest J.R."/>
        </authorList>
    </citation>
    <scope>NUCLEOTIDE SEQUENCE</scope>
</reference>
<reference evidence="7" key="2">
    <citation type="journal article" date="2003" name="FEMS Microbiol. Rev.">
        <title>Phylogeny of the bacterial superfamily of Crp-Fnr transcription regulators: exploiting the metabolic spectrum by controlling alternative gene programs.</title>
        <authorList>
            <person name="Korner H."/>
            <person name="Sofia H.J."/>
            <person name="Zumft W.G."/>
        </authorList>
    </citation>
    <scope>NUCLEOTIDE SEQUENCE</scope>
</reference>
<dbReference type="SUPFAM" id="SSF51206">
    <property type="entry name" value="cAMP-binding domain-like"/>
    <property type="match status" value="1"/>
</dbReference>
<dbReference type="PROSITE" id="PS50042">
    <property type="entry name" value="CNMP_BINDING_3"/>
    <property type="match status" value="1"/>
</dbReference>
<keyword evidence="2" id="KW-0238">DNA-binding</keyword>
<dbReference type="OrthoDB" id="8565101at2"/>
<evidence type="ECO:0000256" key="2">
    <source>
        <dbReference type="ARBA" id="ARBA00023125"/>
    </source>
</evidence>
<feature type="domain" description="Cyclic nucleotide-binding" evidence="4">
    <location>
        <begin position="13"/>
        <end position="133"/>
    </location>
</feature>
<dbReference type="InterPro" id="IPR014710">
    <property type="entry name" value="RmlC-like_jellyroll"/>
</dbReference>
<dbReference type="InterPro" id="IPR036390">
    <property type="entry name" value="WH_DNA-bd_sf"/>
</dbReference>
<keyword evidence="1" id="KW-0805">Transcription regulation</keyword>
<dbReference type="InterPro" id="IPR018490">
    <property type="entry name" value="cNMP-bd_dom_sf"/>
</dbReference>
<dbReference type="Pfam" id="PF00027">
    <property type="entry name" value="cNMP_binding"/>
    <property type="match status" value="1"/>
</dbReference>
<keyword evidence="3" id="KW-0804">Transcription</keyword>
<dbReference type="SMART" id="SM00100">
    <property type="entry name" value="cNMP"/>
    <property type="match status" value="1"/>
</dbReference>
<name>A0A8B6X8Q8_9BURK</name>
<dbReference type="GO" id="GO:0003700">
    <property type="term" value="F:DNA-binding transcription factor activity"/>
    <property type="evidence" value="ECO:0007669"/>
    <property type="project" value="TreeGrafter"/>
</dbReference>
<dbReference type="InterPro" id="IPR012318">
    <property type="entry name" value="HTH_CRP"/>
</dbReference>
<dbReference type="Proteomes" id="UP000675920">
    <property type="component" value="Unplaced"/>
</dbReference>
<evidence type="ECO:0000259" key="5">
    <source>
        <dbReference type="PROSITE" id="PS51063"/>
    </source>
</evidence>
<dbReference type="InterPro" id="IPR050397">
    <property type="entry name" value="Env_Response_Regulators"/>
</dbReference>
<sequence>MSTNVEMLRRVPLFYGLDDVQLELLTRTLVRKAFPKNRVIVTEGQPADNMFIIIAGRAKVQIADSDGKEVILAVLGPGEFFGEMSLIDNNPSSASVITIEQSHFIVVSKDDFRRHLAGNPEVAMNIMRGLVRRLRVADKKIETLALLDVYGRVARVLLDFSELIDGKRVVRHKLPARQEIAKMIGASREMVSRVMKDLENDGYFVERDDGTIIINEREPA</sequence>
<dbReference type="InterPro" id="IPR000595">
    <property type="entry name" value="cNMP-bd_dom"/>
</dbReference>
<dbReference type="SMART" id="SM00419">
    <property type="entry name" value="HTH_CRP"/>
    <property type="match status" value="1"/>
</dbReference>
<proteinExistence type="predicted"/>
<evidence type="ECO:0000256" key="1">
    <source>
        <dbReference type="ARBA" id="ARBA00023015"/>
    </source>
</evidence>
<feature type="domain" description="HTH crp-type" evidence="5">
    <location>
        <begin position="147"/>
        <end position="218"/>
    </location>
</feature>
<dbReference type="InterPro" id="IPR018488">
    <property type="entry name" value="cNMP-bd_CS"/>
</dbReference>
<dbReference type="PANTHER" id="PTHR24567">
    <property type="entry name" value="CRP FAMILY TRANSCRIPTIONAL REGULATORY PROTEIN"/>
    <property type="match status" value="1"/>
</dbReference>
<evidence type="ECO:0000256" key="3">
    <source>
        <dbReference type="ARBA" id="ARBA00023163"/>
    </source>
</evidence>
<dbReference type="SUPFAM" id="SSF46785">
    <property type="entry name" value="Winged helix' DNA-binding domain"/>
    <property type="match status" value="1"/>
</dbReference>
<accession>A0A8B6X8Q8</accession>
<dbReference type="Gene3D" id="1.10.10.10">
    <property type="entry name" value="Winged helix-like DNA-binding domain superfamily/Winged helix DNA-binding domain"/>
    <property type="match status" value="1"/>
</dbReference>